<dbReference type="InterPro" id="IPR057240">
    <property type="entry name" value="ParB_dimer_C"/>
</dbReference>
<dbReference type="EMBL" id="MHIS01000006">
    <property type="protein sequence ID" value="OGY56826.1"/>
    <property type="molecule type" value="Genomic_DNA"/>
</dbReference>
<name>A0A1G1YYG5_9BACT</name>
<dbReference type="Gene3D" id="3.90.1530.30">
    <property type="match status" value="1"/>
</dbReference>
<protein>
    <recommendedName>
        <fullName evidence="4">ParB-like N-terminal domain-containing protein</fullName>
    </recommendedName>
</protein>
<dbReference type="InterPro" id="IPR004437">
    <property type="entry name" value="ParB/RepB/Spo0J"/>
</dbReference>
<feature type="domain" description="ParB-like N-terminal" evidence="4">
    <location>
        <begin position="1"/>
        <end position="68"/>
    </location>
</feature>
<dbReference type="InterPro" id="IPR036086">
    <property type="entry name" value="ParB/Sulfiredoxin_sf"/>
</dbReference>
<dbReference type="InterPro" id="IPR050336">
    <property type="entry name" value="Chromosome_partition/occlusion"/>
</dbReference>
<dbReference type="InterPro" id="IPR003115">
    <property type="entry name" value="ParB_N"/>
</dbReference>
<dbReference type="FunFam" id="1.10.10.2830:FF:000001">
    <property type="entry name" value="Chromosome partitioning protein ParB"/>
    <property type="match status" value="1"/>
</dbReference>
<dbReference type="Pfam" id="PF02195">
    <property type="entry name" value="ParB_N"/>
    <property type="match status" value="1"/>
</dbReference>
<dbReference type="SUPFAM" id="SSF110849">
    <property type="entry name" value="ParB/Sulfiredoxin"/>
    <property type="match status" value="1"/>
</dbReference>
<proteinExistence type="inferred from homology"/>
<gene>
    <name evidence="5" type="ORF">A2119_03110</name>
</gene>
<comment type="similarity">
    <text evidence="1">Belongs to the ParB family.</text>
</comment>
<dbReference type="SUPFAM" id="SSF109709">
    <property type="entry name" value="KorB DNA-binding domain-like"/>
    <property type="match status" value="1"/>
</dbReference>
<evidence type="ECO:0000256" key="2">
    <source>
        <dbReference type="ARBA" id="ARBA00022829"/>
    </source>
</evidence>
<reference evidence="5 6" key="1">
    <citation type="journal article" date="2016" name="Nat. Commun.">
        <title>Thousands of microbial genomes shed light on interconnected biogeochemical processes in an aquifer system.</title>
        <authorList>
            <person name="Anantharaman K."/>
            <person name="Brown C.T."/>
            <person name="Hug L.A."/>
            <person name="Sharon I."/>
            <person name="Castelle C.J."/>
            <person name="Probst A.J."/>
            <person name="Thomas B.C."/>
            <person name="Singh A."/>
            <person name="Wilkins M.J."/>
            <person name="Karaoz U."/>
            <person name="Brodie E.L."/>
            <person name="Williams K.H."/>
            <person name="Hubbard S.S."/>
            <person name="Banfield J.F."/>
        </authorList>
    </citation>
    <scope>NUCLEOTIDE SEQUENCE [LARGE SCALE GENOMIC DNA]</scope>
</reference>
<evidence type="ECO:0000256" key="3">
    <source>
        <dbReference type="ARBA" id="ARBA00023125"/>
    </source>
</evidence>
<dbReference type="Proteomes" id="UP000178179">
    <property type="component" value="Unassembled WGS sequence"/>
</dbReference>
<dbReference type="GO" id="GO:0003677">
    <property type="term" value="F:DNA binding"/>
    <property type="evidence" value="ECO:0007669"/>
    <property type="project" value="UniProtKB-KW"/>
</dbReference>
<evidence type="ECO:0000259" key="4">
    <source>
        <dbReference type="SMART" id="SM00470"/>
    </source>
</evidence>
<dbReference type="NCBIfam" id="TIGR00180">
    <property type="entry name" value="parB_part"/>
    <property type="match status" value="1"/>
</dbReference>
<comment type="caution">
    <text evidence="5">The sequence shown here is derived from an EMBL/GenBank/DDBJ whole genome shotgun (WGS) entry which is preliminary data.</text>
</comment>
<dbReference type="InterPro" id="IPR041468">
    <property type="entry name" value="HTH_ParB/Spo0J"/>
</dbReference>
<dbReference type="SMART" id="SM00470">
    <property type="entry name" value="ParB"/>
    <property type="match status" value="1"/>
</dbReference>
<dbReference type="GO" id="GO:0005694">
    <property type="term" value="C:chromosome"/>
    <property type="evidence" value="ECO:0007669"/>
    <property type="project" value="TreeGrafter"/>
</dbReference>
<dbReference type="GO" id="GO:0007059">
    <property type="term" value="P:chromosome segregation"/>
    <property type="evidence" value="ECO:0007669"/>
    <property type="project" value="UniProtKB-KW"/>
</dbReference>
<dbReference type="PANTHER" id="PTHR33375">
    <property type="entry name" value="CHROMOSOME-PARTITIONING PROTEIN PARB-RELATED"/>
    <property type="match status" value="1"/>
</dbReference>
<feature type="non-terminal residue" evidence="5">
    <location>
        <position position="1"/>
    </location>
</feature>
<keyword evidence="3" id="KW-0238">DNA-binding</keyword>
<evidence type="ECO:0000313" key="5">
    <source>
        <dbReference type="EMBL" id="OGY56826.1"/>
    </source>
</evidence>
<dbReference type="Gene3D" id="1.10.10.2830">
    <property type="match status" value="1"/>
</dbReference>
<dbReference type="Pfam" id="PF17762">
    <property type="entry name" value="HTH_ParB"/>
    <property type="match status" value="1"/>
</dbReference>
<organism evidence="5 6">
    <name type="scientific">Candidatus Colwellbacteria bacterium GWA2_46_10</name>
    <dbReference type="NCBI Taxonomy" id="1797684"/>
    <lineage>
        <taxon>Bacteria</taxon>
        <taxon>Candidatus Colwelliibacteriota</taxon>
    </lineage>
</organism>
<sequence length="243" mass="27252">REFGILQPLIVSKVEKESDFGQSVRYELIAGERRLKAAQMLGLPTVPAIIKNTVPDIEKLEMAVIENIQRTDLNPIEAARAMSRLQDEFGLTQREVASKLGKSREAVSNTVRLLSLPSEIQNAIAEGKINESQGRILLSLEDPKLQISIFAEILRDNLSVRQVESKIRKIKNKLSGAEDTKGEASFADVETKALQERLEEFLGTKVQVMRDGKSGKIIINFYSQEELNAVLQKFFKQNGNQPF</sequence>
<dbReference type="Pfam" id="PF23552">
    <property type="entry name" value="ParB_C"/>
    <property type="match status" value="1"/>
</dbReference>
<accession>A0A1G1YYG5</accession>
<keyword evidence="2" id="KW-0159">Chromosome partition</keyword>
<evidence type="ECO:0000313" key="6">
    <source>
        <dbReference type="Proteomes" id="UP000178179"/>
    </source>
</evidence>
<evidence type="ECO:0000256" key="1">
    <source>
        <dbReference type="ARBA" id="ARBA00006295"/>
    </source>
</evidence>
<dbReference type="PANTHER" id="PTHR33375:SF1">
    <property type="entry name" value="CHROMOSOME-PARTITIONING PROTEIN PARB-RELATED"/>
    <property type="match status" value="1"/>
</dbReference>
<dbReference type="AlphaFoldDB" id="A0A1G1YYG5"/>